<protein>
    <recommendedName>
        <fullName evidence="2">Copper amine oxidase-like N-terminal domain-containing protein</fullName>
    </recommendedName>
</protein>
<gene>
    <name evidence="1" type="ORF">SDC9_119950</name>
</gene>
<dbReference type="InterPro" id="IPR036582">
    <property type="entry name" value="Mao_N_sf"/>
</dbReference>
<proteinExistence type="predicted"/>
<accession>A0A645C9L1</accession>
<dbReference type="AlphaFoldDB" id="A0A645C9L1"/>
<evidence type="ECO:0008006" key="2">
    <source>
        <dbReference type="Google" id="ProtNLM"/>
    </source>
</evidence>
<name>A0A645C9L1_9ZZZZ</name>
<dbReference type="SUPFAM" id="SSF55383">
    <property type="entry name" value="Copper amine oxidase, domain N"/>
    <property type="match status" value="1"/>
</dbReference>
<evidence type="ECO:0000313" key="1">
    <source>
        <dbReference type="EMBL" id="MPM72974.1"/>
    </source>
</evidence>
<reference evidence="1" key="1">
    <citation type="submission" date="2019-08" db="EMBL/GenBank/DDBJ databases">
        <authorList>
            <person name="Kucharzyk K."/>
            <person name="Murdoch R.W."/>
            <person name="Higgins S."/>
            <person name="Loffler F."/>
        </authorList>
    </citation>
    <scope>NUCLEOTIDE SEQUENCE</scope>
</reference>
<comment type="caution">
    <text evidence="1">The sequence shown here is derived from an EMBL/GenBank/DDBJ whole genome shotgun (WGS) entry which is preliminary data.</text>
</comment>
<dbReference type="EMBL" id="VSSQ01025074">
    <property type="protein sequence ID" value="MPM72974.1"/>
    <property type="molecule type" value="Genomic_DNA"/>
</dbReference>
<sequence>MAVPVLRLSEALGQKVVWDADKGLLRSKDVMIPYDLIDKQPYIKITQINEYFKAFVYWNQQERKIEITYPFKQ</sequence>
<organism evidence="1">
    <name type="scientific">bioreactor metagenome</name>
    <dbReference type="NCBI Taxonomy" id="1076179"/>
    <lineage>
        <taxon>unclassified sequences</taxon>
        <taxon>metagenomes</taxon>
        <taxon>ecological metagenomes</taxon>
    </lineage>
</organism>